<accession>A0A1D1VZ53</accession>
<evidence type="ECO:0008006" key="5">
    <source>
        <dbReference type="Google" id="ProtNLM"/>
    </source>
</evidence>
<feature type="signal peptide" evidence="2">
    <location>
        <begin position="1"/>
        <end position="28"/>
    </location>
</feature>
<proteinExistence type="predicted"/>
<feature type="chain" id="PRO_5008899017" description="G-protein coupled receptors family 1 profile domain-containing protein" evidence="2">
    <location>
        <begin position="29"/>
        <end position="153"/>
    </location>
</feature>
<feature type="transmembrane region" description="Helical" evidence="1">
    <location>
        <begin position="119"/>
        <end position="141"/>
    </location>
</feature>
<keyword evidence="1" id="KW-1133">Transmembrane helix</keyword>
<protein>
    <recommendedName>
        <fullName evidence="5">G-protein coupled receptors family 1 profile domain-containing protein</fullName>
    </recommendedName>
</protein>
<sequence>MTFGMHSCLCWMTLTSSVVLCEVNVISASENSKTDPLGENATGWTPMLWDCWTPMLLACSRISDFLEVLSSRKRKPVWHRYTLLSSDRSQTYLRSSLHPWITRDYGHASKGTRRLKTEWFSIVLLADLIQIILSPACWIFHHSMLSCYHSIDE</sequence>
<keyword evidence="1" id="KW-0812">Transmembrane</keyword>
<evidence type="ECO:0000256" key="1">
    <source>
        <dbReference type="SAM" id="Phobius"/>
    </source>
</evidence>
<organism evidence="3 4">
    <name type="scientific">Ramazzottius varieornatus</name>
    <name type="common">Water bear</name>
    <name type="synonym">Tardigrade</name>
    <dbReference type="NCBI Taxonomy" id="947166"/>
    <lineage>
        <taxon>Eukaryota</taxon>
        <taxon>Metazoa</taxon>
        <taxon>Ecdysozoa</taxon>
        <taxon>Tardigrada</taxon>
        <taxon>Eutardigrada</taxon>
        <taxon>Parachela</taxon>
        <taxon>Hypsibioidea</taxon>
        <taxon>Ramazzottiidae</taxon>
        <taxon>Ramazzottius</taxon>
    </lineage>
</organism>
<reference evidence="3 4" key="1">
    <citation type="journal article" date="2016" name="Nat. Commun.">
        <title>Extremotolerant tardigrade genome and improved radiotolerance of human cultured cells by tardigrade-unique protein.</title>
        <authorList>
            <person name="Hashimoto T."/>
            <person name="Horikawa D.D."/>
            <person name="Saito Y."/>
            <person name="Kuwahara H."/>
            <person name="Kozuka-Hata H."/>
            <person name="Shin-I T."/>
            <person name="Minakuchi Y."/>
            <person name="Ohishi K."/>
            <person name="Motoyama A."/>
            <person name="Aizu T."/>
            <person name="Enomoto A."/>
            <person name="Kondo K."/>
            <person name="Tanaka S."/>
            <person name="Hara Y."/>
            <person name="Koshikawa S."/>
            <person name="Sagara H."/>
            <person name="Miura T."/>
            <person name="Yokobori S."/>
            <person name="Miyagawa K."/>
            <person name="Suzuki Y."/>
            <person name="Kubo T."/>
            <person name="Oyama M."/>
            <person name="Kohara Y."/>
            <person name="Fujiyama A."/>
            <person name="Arakawa K."/>
            <person name="Katayama T."/>
            <person name="Toyoda A."/>
            <person name="Kunieda T."/>
        </authorList>
    </citation>
    <scope>NUCLEOTIDE SEQUENCE [LARGE SCALE GENOMIC DNA]</scope>
    <source>
        <strain evidence="3 4">YOKOZUNA-1</strain>
    </source>
</reference>
<dbReference type="AlphaFoldDB" id="A0A1D1VZ53"/>
<dbReference type="Proteomes" id="UP000186922">
    <property type="component" value="Unassembled WGS sequence"/>
</dbReference>
<keyword evidence="1" id="KW-0472">Membrane</keyword>
<gene>
    <name evidence="3" type="primary">RvY_16625</name>
    <name evidence="3" type="synonym">RvY_16625.1</name>
    <name evidence="3" type="ORF">RvY_16625-1</name>
</gene>
<evidence type="ECO:0000313" key="4">
    <source>
        <dbReference type="Proteomes" id="UP000186922"/>
    </source>
</evidence>
<name>A0A1D1VZ53_RAMVA</name>
<keyword evidence="2" id="KW-0732">Signal</keyword>
<comment type="caution">
    <text evidence="3">The sequence shown here is derived from an EMBL/GenBank/DDBJ whole genome shotgun (WGS) entry which is preliminary data.</text>
</comment>
<keyword evidence="4" id="KW-1185">Reference proteome</keyword>
<evidence type="ECO:0000256" key="2">
    <source>
        <dbReference type="SAM" id="SignalP"/>
    </source>
</evidence>
<dbReference type="EMBL" id="BDGG01000014">
    <property type="protein sequence ID" value="GAV06675.1"/>
    <property type="molecule type" value="Genomic_DNA"/>
</dbReference>
<evidence type="ECO:0000313" key="3">
    <source>
        <dbReference type="EMBL" id="GAV06675.1"/>
    </source>
</evidence>